<reference evidence="2 3" key="1">
    <citation type="submission" date="2024-09" db="EMBL/GenBank/DDBJ databases">
        <authorList>
            <person name="Sun Q."/>
            <person name="Mori K."/>
        </authorList>
    </citation>
    <scope>NUCLEOTIDE SEQUENCE [LARGE SCALE GENOMIC DNA]</scope>
    <source>
        <strain evidence="2 3">KCTC 23076</strain>
    </source>
</reference>
<sequence length="55" mass="5448">MALPSATISHVVTQPNPRLPPLPVLGTAGGVPLLLIAGAAAAAVIPSRRRGKDGT</sequence>
<dbReference type="RefSeq" id="WP_386671777.1">
    <property type="nucleotide sequence ID" value="NZ_JBHLTG010000005.1"/>
</dbReference>
<organism evidence="2 3">
    <name type="scientific">Lysobacter korlensis</name>
    <dbReference type="NCBI Taxonomy" id="553636"/>
    <lineage>
        <taxon>Bacteria</taxon>
        <taxon>Pseudomonadati</taxon>
        <taxon>Pseudomonadota</taxon>
        <taxon>Gammaproteobacteria</taxon>
        <taxon>Lysobacterales</taxon>
        <taxon>Lysobacteraceae</taxon>
        <taxon>Lysobacter</taxon>
    </lineage>
</organism>
<comment type="caution">
    <text evidence="2">The sequence shown here is derived from an EMBL/GenBank/DDBJ whole genome shotgun (WGS) entry which is preliminary data.</text>
</comment>
<keyword evidence="1" id="KW-0472">Membrane</keyword>
<name>A0ABV6RTA6_9GAMM</name>
<dbReference type="EMBL" id="JBHLTG010000005">
    <property type="protein sequence ID" value="MFC0680225.1"/>
    <property type="molecule type" value="Genomic_DNA"/>
</dbReference>
<dbReference type="Proteomes" id="UP001589896">
    <property type="component" value="Unassembled WGS sequence"/>
</dbReference>
<protein>
    <submittedName>
        <fullName evidence="2">Uncharacterized protein</fullName>
    </submittedName>
</protein>
<accession>A0ABV6RTA6</accession>
<feature type="transmembrane region" description="Helical" evidence="1">
    <location>
        <begin position="24"/>
        <end position="45"/>
    </location>
</feature>
<gene>
    <name evidence="2" type="ORF">ACFFGH_20515</name>
</gene>
<evidence type="ECO:0000256" key="1">
    <source>
        <dbReference type="SAM" id="Phobius"/>
    </source>
</evidence>
<keyword evidence="1" id="KW-1133">Transmembrane helix</keyword>
<evidence type="ECO:0000313" key="3">
    <source>
        <dbReference type="Proteomes" id="UP001589896"/>
    </source>
</evidence>
<keyword evidence="1" id="KW-0812">Transmembrane</keyword>
<proteinExistence type="predicted"/>
<evidence type="ECO:0000313" key="2">
    <source>
        <dbReference type="EMBL" id="MFC0680225.1"/>
    </source>
</evidence>
<keyword evidence="3" id="KW-1185">Reference proteome</keyword>